<dbReference type="InterPro" id="IPR036457">
    <property type="entry name" value="PPM-type-like_dom_sf"/>
</dbReference>
<comment type="caution">
    <text evidence="3">The sequence shown here is derived from an EMBL/GenBank/DDBJ whole genome shotgun (WGS) entry which is preliminary data.</text>
</comment>
<dbReference type="SMART" id="SM00331">
    <property type="entry name" value="PP2C_SIG"/>
    <property type="match status" value="1"/>
</dbReference>
<feature type="domain" description="PPM-type phosphatase" evidence="2">
    <location>
        <begin position="53"/>
        <end position="299"/>
    </location>
</feature>
<evidence type="ECO:0000313" key="3">
    <source>
        <dbReference type="EMBL" id="HJB07811.1"/>
    </source>
</evidence>
<name>A0A9D2L8G4_9FIRM</name>
<feature type="region of interest" description="Disordered" evidence="1">
    <location>
        <begin position="1"/>
        <end position="47"/>
    </location>
</feature>
<dbReference type="SUPFAM" id="SSF81606">
    <property type="entry name" value="PP2C-like"/>
    <property type="match status" value="1"/>
</dbReference>
<dbReference type="EMBL" id="DWYS01000097">
    <property type="protein sequence ID" value="HJB07811.1"/>
    <property type="molecule type" value="Genomic_DNA"/>
</dbReference>
<gene>
    <name evidence="3" type="ORF">H9716_08100</name>
</gene>
<dbReference type="Proteomes" id="UP000886804">
    <property type="component" value="Unassembled WGS sequence"/>
</dbReference>
<protein>
    <submittedName>
        <fullName evidence="3">Protein phosphatase 2C domain-containing protein</fullName>
    </submittedName>
</protein>
<dbReference type="Gene3D" id="3.60.40.10">
    <property type="entry name" value="PPM-type phosphatase domain"/>
    <property type="match status" value="1"/>
</dbReference>
<evidence type="ECO:0000259" key="2">
    <source>
        <dbReference type="PROSITE" id="PS51746"/>
    </source>
</evidence>
<dbReference type="Pfam" id="PF13672">
    <property type="entry name" value="PP2C_2"/>
    <property type="match status" value="1"/>
</dbReference>
<proteinExistence type="predicted"/>
<organism evidence="3 4">
    <name type="scientific">Candidatus Enterocloster faecavium</name>
    <dbReference type="NCBI Taxonomy" id="2838560"/>
    <lineage>
        <taxon>Bacteria</taxon>
        <taxon>Bacillati</taxon>
        <taxon>Bacillota</taxon>
        <taxon>Clostridia</taxon>
        <taxon>Lachnospirales</taxon>
        <taxon>Lachnospiraceae</taxon>
        <taxon>Enterocloster</taxon>
    </lineage>
</organism>
<evidence type="ECO:0000313" key="4">
    <source>
        <dbReference type="Proteomes" id="UP000886804"/>
    </source>
</evidence>
<reference evidence="3" key="2">
    <citation type="submission" date="2021-04" db="EMBL/GenBank/DDBJ databases">
        <authorList>
            <person name="Gilroy R."/>
        </authorList>
    </citation>
    <scope>NUCLEOTIDE SEQUENCE</scope>
    <source>
        <strain evidence="3">CHK188-4685</strain>
    </source>
</reference>
<feature type="compositionally biased region" description="Basic and acidic residues" evidence="1">
    <location>
        <begin position="12"/>
        <end position="21"/>
    </location>
</feature>
<sequence length="299" mass="33061">MGFWDRLFGRTSAKDLPRSAREQNGPSETSSQPEKRPSSGPSRPLKEDWDAPIFLVGNIQGIGSREDQEDSFAVFNCADESLQKSQGLLAVAADGMGGMADGKAASECAVDVFRERFSGWKDDLPVPNWLYGSACAASDQVFRQFAGASGTTLTAVHILGKHLYWISVGDSAIFLKRGGGVFQLNREHTYLNQLYEEELKEEFIDKDRALQNEDARRLTSFVGIDHLKEVDLNLQPWILRRDDVILLCSDGISGVLTPPELLEAMSLDPDEGCALLETMILEKRIPAQDNYTGVMIACR</sequence>
<accession>A0A9D2L8G4</accession>
<reference evidence="3" key="1">
    <citation type="journal article" date="2021" name="PeerJ">
        <title>Extensive microbial diversity within the chicken gut microbiome revealed by metagenomics and culture.</title>
        <authorList>
            <person name="Gilroy R."/>
            <person name="Ravi A."/>
            <person name="Getino M."/>
            <person name="Pursley I."/>
            <person name="Horton D.L."/>
            <person name="Alikhan N.F."/>
            <person name="Baker D."/>
            <person name="Gharbi K."/>
            <person name="Hall N."/>
            <person name="Watson M."/>
            <person name="Adriaenssens E.M."/>
            <person name="Foster-Nyarko E."/>
            <person name="Jarju S."/>
            <person name="Secka A."/>
            <person name="Antonio M."/>
            <person name="Oren A."/>
            <person name="Chaudhuri R.R."/>
            <person name="La Ragione R."/>
            <person name="Hildebrand F."/>
            <person name="Pallen M.J."/>
        </authorList>
    </citation>
    <scope>NUCLEOTIDE SEQUENCE</scope>
    <source>
        <strain evidence="3">CHK188-4685</strain>
    </source>
</reference>
<dbReference type="InterPro" id="IPR001932">
    <property type="entry name" value="PPM-type_phosphatase-like_dom"/>
</dbReference>
<evidence type="ECO:0000256" key="1">
    <source>
        <dbReference type="SAM" id="MobiDB-lite"/>
    </source>
</evidence>
<dbReference type="AlphaFoldDB" id="A0A9D2L8G4"/>
<dbReference type="CDD" id="cd00143">
    <property type="entry name" value="PP2Cc"/>
    <property type="match status" value="1"/>
</dbReference>
<dbReference type="PROSITE" id="PS51746">
    <property type="entry name" value="PPM_2"/>
    <property type="match status" value="1"/>
</dbReference>
<dbReference type="SMART" id="SM00332">
    <property type="entry name" value="PP2Cc"/>
    <property type="match status" value="1"/>
</dbReference>
<feature type="compositionally biased region" description="Polar residues" evidence="1">
    <location>
        <begin position="22"/>
        <end position="32"/>
    </location>
</feature>